<dbReference type="STRING" id="7070.D7EIY7"/>
<evidence type="ECO:0000256" key="11">
    <source>
        <dbReference type="RuleBase" id="RU000581"/>
    </source>
</evidence>
<evidence type="ECO:0000256" key="9">
    <source>
        <dbReference type="ARBA" id="ARBA00023136"/>
    </source>
</evidence>
<dbReference type="PANTHER" id="PTHR11351">
    <property type="entry name" value="ACYL-COA DESATURASE"/>
    <property type="match status" value="1"/>
</dbReference>
<keyword evidence="5" id="KW-0276">Fatty acid metabolism</keyword>
<evidence type="ECO:0000313" key="13">
    <source>
        <dbReference type="EMBL" id="EFA12397.2"/>
    </source>
</evidence>
<evidence type="ECO:0000256" key="7">
    <source>
        <dbReference type="ARBA" id="ARBA00023002"/>
    </source>
</evidence>
<dbReference type="InParanoid" id="D7EIY7"/>
<feature type="transmembrane region" description="Helical" evidence="12">
    <location>
        <begin position="215"/>
        <end position="239"/>
    </location>
</feature>
<comment type="domain">
    <text evidence="11">The histidine box domains are involved in binding the catalytic metal ions.</text>
</comment>
<dbReference type="InterPro" id="IPR015876">
    <property type="entry name" value="Acyl-CoA_DS"/>
</dbReference>
<feature type="non-terminal residue" evidence="13">
    <location>
        <position position="350"/>
    </location>
</feature>
<accession>D7EIY7</accession>
<evidence type="ECO:0000256" key="10">
    <source>
        <dbReference type="ARBA" id="ARBA00023160"/>
    </source>
</evidence>
<feature type="transmembrane region" description="Helical" evidence="12">
    <location>
        <begin position="185"/>
        <end position="203"/>
    </location>
</feature>
<keyword evidence="6 12" id="KW-1133">Transmembrane helix</keyword>
<dbReference type="eggNOG" id="KOG1600">
    <property type="taxonomic scope" value="Eukaryota"/>
</dbReference>
<evidence type="ECO:0000256" key="8">
    <source>
        <dbReference type="ARBA" id="ARBA00023098"/>
    </source>
</evidence>
<dbReference type="HOGENOM" id="CLU_027359_0_2_1"/>
<comment type="similarity">
    <text evidence="2 11">Belongs to the fatty acid desaturase type 1 family.</text>
</comment>
<comment type="cofactor">
    <cofactor evidence="11">
        <name>Fe(2+)</name>
        <dbReference type="ChEBI" id="CHEBI:29033"/>
    </cofactor>
</comment>
<feature type="transmembrane region" description="Helical" evidence="12">
    <location>
        <begin position="73"/>
        <end position="92"/>
    </location>
</feature>
<evidence type="ECO:0000313" key="14">
    <source>
        <dbReference type="Proteomes" id="UP000007266"/>
    </source>
</evidence>
<keyword evidence="7 11" id="KW-0560">Oxidoreductase</keyword>
<dbReference type="CDD" id="cd03505">
    <property type="entry name" value="Delta9-FADS-like"/>
    <property type="match status" value="1"/>
</dbReference>
<comment type="subcellular location">
    <subcellularLocation>
        <location evidence="1">Membrane</location>
        <topology evidence="1">Multi-pass membrane protein</topology>
    </subcellularLocation>
</comment>
<proteinExistence type="inferred from homology"/>
<keyword evidence="10 11" id="KW-0275">Fatty acid biosynthesis</keyword>
<dbReference type="GO" id="GO:0006636">
    <property type="term" value="P:unsaturated fatty acid biosynthetic process"/>
    <property type="evidence" value="ECO:0000318"/>
    <property type="project" value="GO_Central"/>
</dbReference>
<evidence type="ECO:0000256" key="1">
    <source>
        <dbReference type="ARBA" id="ARBA00004141"/>
    </source>
</evidence>
<reference evidence="13 14" key="2">
    <citation type="journal article" date="2010" name="Nucleic Acids Res.">
        <title>BeetleBase in 2010: revisions to provide comprehensive genomic information for Tribolium castaneum.</title>
        <authorList>
            <person name="Kim H.S."/>
            <person name="Murphy T."/>
            <person name="Xia J."/>
            <person name="Caragea D."/>
            <person name="Park Y."/>
            <person name="Beeman R.W."/>
            <person name="Lorenzen M.D."/>
            <person name="Butcher S."/>
            <person name="Manak J.R."/>
            <person name="Brown S.J."/>
        </authorList>
    </citation>
    <scope>NUCLEOTIDE SEQUENCE [LARGE SCALE GENOMIC DNA]</scope>
    <source>
        <strain evidence="13 14">Georgia GA2</strain>
    </source>
</reference>
<dbReference type="PANTHER" id="PTHR11351:SF26">
    <property type="entry name" value="FATTY ACID DESATURASE DOMAIN-CONTAINING PROTEIN"/>
    <property type="match status" value="1"/>
</dbReference>
<evidence type="ECO:0000256" key="6">
    <source>
        <dbReference type="ARBA" id="ARBA00022989"/>
    </source>
</evidence>
<protein>
    <submittedName>
        <fullName evidence="13">Acyl-CoA desaturase-like Protein</fullName>
    </submittedName>
</protein>
<dbReference type="EMBL" id="KQ971905">
    <property type="protein sequence ID" value="EFA12397.2"/>
    <property type="molecule type" value="Genomic_DNA"/>
</dbReference>
<dbReference type="GO" id="GO:0005789">
    <property type="term" value="C:endoplasmic reticulum membrane"/>
    <property type="evidence" value="ECO:0000318"/>
    <property type="project" value="GO_Central"/>
</dbReference>
<dbReference type="OMA" id="WAHRTFT"/>
<gene>
    <name evidence="13" type="primary">AUGUSTUS-3.0.2_16399</name>
    <name evidence="13" type="ORF">TcasGA2_TC016399</name>
</gene>
<keyword evidence="14" id="KW-1185">Reference proteome</keyword>
<keyword evidence="4 11" id="KW-0812">Transmembrane</keyword>
<dbReference type="Proteomes" id="UP000007266">
    <property type="component" value="Unassembled WGS sequence"/>
</dbReference>
<dbReference type="GO" id="GO:0004768">
    <property type="term" value="F:stearoyl-CoA 9-desaturase activity"/>
    <property type="evidence" value="ECO:0000318"/>
    <property type="project" value="GO_Central"/>
</dbReference>
<sequence length="350" mass="40811">SVESGQSVRFYVYVLVGEIKLLNMSESKDEKLSTLREVDWFCVVLNLQVAISCFCGLHFIIYDAYFLTTSFSLMLILLSTIGVTAGAHRLWAHNSYQATTSLKIFLMLCQTLAGQTSIYNWVRLHRLHHKYFQTEMDPFNPQKGFIYSHFIANNLKLSPAQEKLLEEIDMSDLEQDKIVMFQKKYYWFLFVIVTLLLPINAPVEYWDETILNSFFILGWLRLGISYHLTLLIHSAINVFDLKQMDRNSYDSNAVFFINKSYWISYHYMSPWDYQTGEYGKYGSDCTSKFIRVCAALELATDLKTVDSEMIREALTLCVDEKKPIEECLTRLGKKSHDKLLKHYLTPSKFH</sequence>
<keyword evidence="9 12" id="KW-0472">Membrane</keyword>
<keyword evidence="3 11" id="KW-0444">Lipid biosynthesis</keyword>
<dbReference type="FunCoup" id="D7EIY7">
    <property type="interactions" value="41"/>
</dbReference>
<organism evidence="13 14">
    <name type="scientific">Tribolium castaneum</name>
    <name type="common">Red flour beetle</name>
    <dbReference type="NCBI Taxonomy" id="7070"/>
    <lineage>
        <taxon>Eukaryota</taxon>
        <taxon>Metazoa</taxon>
        <taxon>Ecdysozoa</taxon>
        <taxon>Arthropoda</taxon>
        <taxon>Hexapoda</taxon>
        <taxon>Insecta</taxon>
        <taxon>Pterygota</taxon>
        <taxon>Neoptera</taxon>
        <taxon>Endopterygota</taxon>
        <taxon>Coleoptera</taxon>
        <taxon>Polyphaga</taxon>
        <taxon>Cucujiformia</taxon>
        <taxon>Tenebrionidae</taxon>
        <taxon>Tenebrionidae incertae sedis</taxon>
        <taxon>Tribolium</taxon>
    </lineage>
</organism>
<feature type="non-terminal residue" evidence="13">
    <location>
        <position position="1"/>
    </location>
</feature>
<evidence type="ECO:0000256" key="2">
    <source>
        <dbReference type="ARBA" id="ARBA00009295"/>
    </source>
</evidence>
<keyword evidence="8" id="KW-0443">Lipid metabolism</keyword>
<evidence type="ECO:0000256" key="3">
    <source>
        <dbReference type="ARBA" id="ARBA00022516"/>
    </source>
</evidence>
<name>D7EIY7_TRICA</name>
<evidence type="ECO:0000256" key="12">
    <source>
        <dbReference type="SAM" id="Phobius"/>
    </source>
</evidence>
<evidence type="ECO:0000256" key="4">
    <source>
        <dbReference type="ARBA" id="ARBA00022692"/>
    </source>
</evidence>
<dbReference type="AlphaFoldDB" id="D7EIY7"/>
<dbReference type="PRINTS" id="PR00075">
    <property type="entry name" value="FACDDSATRASE"/>
</dbReference>
<evidence type="ECO:0000256" key="5">
    <source>
        <dbReference type="ARBA" id="ARBA00022832"/>
    </source>
</evidence>
<reference evidence="13 14" key="1">
    <citation type="journal article" date="2008" name="Nature">
        <title>The genome of the model beetle and pest Tribolium castaneum.</title>
        <authorList>
            <consortium name="Tribolium Genome Sequencing Consortium"/>
            <person name="Richards S."/>
            <person name="Gibbs R.A."/>
            <person name="Weinstock G.M."/>
            <person name="Brown S.J."/>
            <person name="Denell R."/>
            <person name="Beeman R.W."/>
            <person name="Gibbs R."/>
            <person name="Beeman R.W."/>
            <person name="Brown S.J."/>
            <person name="Bucher G."/>
            <person name="Friedrich M."/>
            <person name="Grimmelikhuijzen C.J."/>
            <person name="Klingler M."/>
            <person name="Lorenzen M."/>
            <person name="Richards S."/>
            <person name="Roth S."/>
            <person name="Schroder R."/>
            <person name="Tautz D."/>
            <person name="Zdobnov E.M."/>
            <person name="Muzny D."/>
            <person name="Gibbs R.A."/>
            <person name="Weinstock G.M."/>
            <person name="Attaway T."/>
            <person name="Bell S."/>
            <person name="Buhay C.J."/>
            <person name="Chandrabose M.N."/>
            <person name="Chavez D."/>
            <person name="Clerk-Blankenburg K.P."/>
            <person name="Cree A."/>
            <person name="Dao M."/>
            <person name="Davis C."/>
            <person name="Chacko J."/>
            <person name="Dinh H."/>
            <person name="Dugan-Rocha S."/>
            <person name="Fowler G."/>
            <person name="Garner T.T."/>
            <person name="Garnes J."/>
            <person name="Gnirke A."/>
            <person name="Hawes A."/>
            <person name="Hernandez J."/>
            <person name="Hines S."/>
            <person name="Holder M."/>
            <person name="Hume J."/>
            <person name="Jhangiani S.N."/>
            <person name="Joshi V."/>
            <person name="Khan Z.M."/>
            <person name="Jackson L."/>
            <person name="Kovar C."/>
            <person name="Kowis A."/>
            <person name="Lee S."/>
            <person name="Lewis L.R."/>
            <person name="Margolis J."/>
            <person name="Morgan M."/>
            <person name="Nazareth L.V."/>
            <person name="Nguyen N."/>
            <person name="Okwuonu G."/>
            <person name="Parker D."/>
            <person name="Richards S."/>
            <person name="Ruiz S.J."/>
            <person name="Santibanez J."/>
            <person name="Savard J."/>
            <person name="Scherer S.E."/>
            <person name="Schneider B."/>
            <person name="Sodergren E."/>
            <person name="Tautz D."/>
            <person name="Vattahil S."/>
            <person name="Villasana D."/>
            <person name="White C.S."/>
            <person name="Wright R."/>
            <person name="Park Y."/>
            <person name="Beeman R.W."/>
            <person name="Lord J."/>
            <person name="Oppert B."/>
            <person name="Lorenzen M."/>
            <person name="Brown S."/>
            <person name="Wang L."/>
            <person name="Savard J."/>
            <person name="Tautz D."/>
            <person name="Richards S."/>
            <person name="Weinstock G."/>
            <person name="Gibbs R.A."/>
            <person name="Liu Y."/>
            <person name="Worley K."/>
            <person name="Weinstock G."/>
            <person name="Elsik C.G."/>
            <person name="Reese J.T."/>
            <person name="Elhaik E."/>
            <person name="Landan G."/>
            <person name="Graur D."/>
            <person name="Arensburger P."/>
            <person name="Atkinson P."/>
            <person name="Beeman R.W."/>
            <person name="Beidler J."/>
            <person name="Brown S.J."/>
            <person name="Demuth J.P."/>
            <person name="Drury D.W."/>
            <person name="Du Y.Z."/>
            <person name="Fujiwara H."/>
            <person name="Lorenzen M."/>
            <person name="Maselli V."/>
            <person name="Osanai M."/>
            <person name="Park Y."/>
            <person name="Robertson H.M."/>
            <person name="Tu Z."/>
            <person name="Wang J.J."/>
            <person name="Wang S."/>
            <person name="Richards S."/>
            <person name="Song H."/>
            <person name="Zhang L."/>
            <person name="Sodergren E."/>
            <person name="Werner D."/>
            <person name="Stanke M."/>
            <person name="Morgenstern B."/>
            <person name="Solovyev V."/>
            <person name="Kosarev P."/>
            <person name="Brown G."/>
            <person name="Chen H.C."/>
            <person name="Ermolaeva O."/>
            <person name="Hlavina W."/>
            <person name="Kapustin Y."/>
            <person name="Kiryutin B."/>
            <person name="Kitts P."/>
            <person name="Maglott D."/>
            <person name="Pruitt K."/>
            <person name="Sapojnikov V."/>
            <person name="Souvorov A."/>
            <person name="Mackey A.J."/>
            <person name="Waterhouse R.M."/>
            <person name="Wyder S."/>
            <person name="Zdobnov E.M."/>
            <person name="Zdobnov E.M."/>
            <person name="Wyder S."/>
            <person name="Kriventseva E.V."/>
            <person name="Kadowaki T."/>
            <person name="Bork P."/>
            <person name="Aranda M."/>
            <person name="Bao R."/>
            <person name="Beermann A."/>
            <person name="Berns N."/>
            <person name="Bolognesi R."/>
            <person name="Bonneton F."/>
            <person name="Bopp D."/>
            <person name="Brown S.J."/>
            <person name="Bucher G."/>
            <person name="Butts T."/>
            <person name="Chaumot A."/>
            <person name="Denell R.E."/>
            <person name="Ferrier D.E."/>
            <person name="Friedrich M."/>
            <person name="Gordon C.M."/>
            <person name="Jindra M."/>
            <person name="Klingler M."/>
            <person name="Lan Q."/>
            <person name="Lattorff H.M."/>
            <person name="Laudet V."/>
            <person name="von Levetsow C."/>
            <person name="Liu Z."/>
            <person name="Lutz R."/>
            <person name="Lynch J.A."/>
            <person name="da Fonseca R.N."/>
            <person name="Posnien N."/>
            <person name="Reuter R."/>
            <person name="Roth S."/>
            <person name="Savard J."/>
            <person name="Schinko J.B."/>
            <person name="Schmitt C."/>
            <person name="Schoppmeier M."/>
            <person name="Schroder R."/>
            <person name="Shippy T.D."/>
            <person name="Simonnet F."/>
            <person name="Marques-Souza H."/>
            <person name="Tautz D."/>
            <person name="Tomoyasu Y."/>
            <person name="Trauner J."/>
            <person name="Van der Zee M."/>
            <person name="Vervoort M."/>
            <person name="Wittkopp N."/>
            <person name="Wimmer E.A."/>
            <person name="Yang X."/>
            <person name="Jones A.K."/>
            <person name="Sattelle D.B."/>
            <person name="Ebert P.R."/>
            <person name="Nelson D."/>
            <person name="Scott J.G."/>
            <person name="Beeman R.W."/>
            <person name="Muthukrishnan S."/>
            <person name="Kramer K.J."/>
            <person name="Arakane Y."/>
            <person name="Beeman R.W."/>
            <person name="Zhu Q."/>
            <person name="Hogenkamp D."/>
            <person name="Dixit R."/>
            <person name="Oppert B."/>
            <person name="Jiang H."/>
            <person name="Zou Z."/>
            <person name="Marshall J."/>
            <person name="Elpidina E."/>
            <person name="Vinokurov K."/>
            <person name="Oppert C."/>
            <person name="Zou Z."/>
            <person name="Evans J."/>
            <person name="Lu Z."/>
            <person name="Zhao P."/>
            <person name="Sumathipala N."/>
            <person name="Altincicek B."/>
            <person name="Vilcinskas A."/>
            <person name="Williams M."/>
            <person name="Hultmark D."/>
            <person name="Hetru C."/>
            <person name="Jiang H."/>
            <person name="Grimmelikhuijzen C.J."/>
            <person name="Hauser F."/>
            <person name="Cazzamali G."/>
            <person name="Williamson M."/>
            <person name="Park Y."/>
            <person name="Li B."/>
            <person name="Tanaka Y."/>
            <person name="Predel R."/>
            <person name="Neupert S."/>
            <person name="Schachtner J."/>
            <person name="Verleyen P."/>
            <person name="Raible F."/>
            <person name="Bork P."/>
            <person name="Friedrich M."/>
            <person name="Walden K.K."/>
            <person name="Robertson H.M."/>
            <person name="Angeli S."/>
            <person name="Foret S."/>
            <person name="Bucher G."/>
            <person name="Schuetz S."/>
            <person name="Maleszka R."/>
            <person name="Wimmer E.A."/>
            <person name="Beeman R.W."/>
            <person name="Lorenzen M."/>
            <person name="Tomoyasu Y."/>
            <person name="Miller S.C."/>
            <person name="Grossmann D."/>
            <person name="Bucher G."/>
        </authorList>
    </citation>
    <scope>NUCLEOTIDE SEQUENCE [LARGE SCALE GENOMIC DNA]</scope>
    <source>
        <strain evidence="13 14">Georgia GA2</strain>
    </source>
</reference>
<dbReference type="GO" id="GO:0005506">
    <property type="term" value="F:iron ion binding"/>
    <property type="evidence" value="ECO:0000318"/>
    <property type="project" value="GO_Central"/>
</dbReference>
<feature type="transmembrane region" description="Helical" evidence="12">
    <location>
        <begin position="38"/>
        <end position="61"/>
    </location>
</feature>